<evidence type="ECO:0000313" key="2">
    <source>
        <dbReference type="Proteomes" id="UP000694941"/>
    </source>
</evidence>
<dbReference type="GeneID" id="111083317"/>
<feature type="compositionally biased region" description="Low complexity" evidence="1">
    <location>
        <begin position="79"/>
        <end position="94"/>
    </location>
</feature>
<evidence type="ECO:0000256" key="1">
    <source>
        <dbReference type="SAM" id="MobiDB-lite"/>
    </source>
</evidence>
<proteinExistence type="predicted"/>
<organism evidence="2 3">
    <name type="scientific">Limulus polyphemus</name>
    <name type="common">Atlantic horseshoe crab</name>
    <dbReference type="NCBI Taxonomy" id="6850"/>
    <lineage>
        <taxon>Eukaryota</taxon>
        <taxon>Metazoa</taxon>
        <taxon>Ecdysozoa</taxon>
        <taxon>Arthropoda</taxon>
        <taxon>Chelicerata</taxon>
        <taxon>Merostomata</taxon>
        <taxon>Xiphosura</taxon>
        <taxon>Limulidae</taxon>
        <taxon>Limulus</taxon>
    </lineage>
</organism>
<sequence length="145" mass="16455">MISGDECLGLIFADLNWTVRKVREVLDELLKEIHKSVRFQYIFLEHHGWPLSLRQEPLLTLVDILVGQDIYIKYEGFSSPSAKSTSPLSSVSFSHSDDRSSTTGRDTIDSGSVSSVKGKLKIGKMTTNYNKKPQMLTLRRMHRIV</sequence>
<name>A0ABM1RVT6_LIMPO</name>
<protein>
    <submittedName>
        <fullName evidence="3">Uncharacterized protein LOC111083317</fullName>
    </submittedName>
</protein>
<reference evidence="3" key="1">
    <citation type="submission" date="2025-08" db="UniProtKB">
        <authorList>
            <consortium name="RefSeq"/>
        </authorList>
    </citation>
    <scope>IDENTIFICATION</scope>
    <source>
        <tissue evidence="3">Muscle</tissue>
    </source>
</reference>
<evidence type="ECO:0000313" key="3">
    <source>
        <dbReference type="RefSeq" id="XP_022235491.1"/>
    </source>
</evidence>
<feature type="region of interest" description="Disordered" evidence="1">
    <location>
        <begin position="79"/>
        <end position="115"/>
    </location>
</feature>
<accession>A0ABM1RVT6</accession>
<keyword evidence="2" id="KW-1185">Reference proteome</keyword>
<gene>
    <name evidence="3" type="primary">LOC111083317</name>
</gene>
<dbReference type="RefSeq" id="XP_022235491.1">
    <property type="nucleotide sequence ID" value="XM_022379783.1"/>
</dbReference>
<dbReference type="Proteomes" id="UP000694941">
    <property type="component" value="Unplaced"/>
</dbReference>